<feature type="chain" id="PRO_5024273549" description="Porin family protein" evidence="1">
    <location>
        <begin position="24"/>
        <end position="177"/>
    </location>
</feature>
<dbReference type="AlphaFoldDB" id="A0A5M8QTL8"/>
<reference evidence="2 3" key="1">
    <citation type="submission" date="2019-05" db="EMBL/GenBank/DDBJ databases">
        <authorList>
            <person name="Qu J.-H."/>
        </authorList>
    </citation>
    <scope>NUCLEOTIDE SEQUENCE [LARGE SCALE GENOMIC DNA]</scope>
    <source>
        <strain evidence="2 3">NS28</strain>
    </source>
</reference>
<accession>A0A5M8QTL8</accession>
<keyword evidence="3" id="KW-1185">Reference proteome</keyword>
<dbReference type="OrthoDB" id="658990at2"/>
<dbReference type="SUPFAM" id="SSF56925">
    <property type="entry name" value="OMPA-like"/>
    <property type="match status" value="1"/>
</dbReference>
<keyword evidence="1" id="KW-0732">Signal</keyword>
<organism evidence="2 3">
    <name type="scientific">Dyadobacter flavalbus</name>
    <dbReference type="NCBI Taxonomy" id="2579942"/>
    <lineage>
        <taxon>Bacteria</taxon>
        <taxon>Pseudomonadati</taxon>
        <taxon>Bacteroidota</taxon>
        <taxon>Cytophagia</taxon>
        <taxon>Cytophagales</taxon>
        <taxon>Spirosomataceae</taxon>
        <taxon>Dyadobacter</taxon>
    </lineage>
</organism>
<evidence type="ECO:0000313" key="2">
    <source>
        <dbReference type="EMBL" id="KAA6439615.1"/>
    </source>
</evidence>
<comment type="caution">
    <text evidence="2">The sequence shown here is derived from an EMBL/GenBank/DDBJ whole genome shotgun (WGS) entry which is preliminary data.</text>
</comment>
<dbReference type="EMBL" id="VBSN01000035">
    <property type="protein sequence ID" value="KAA6439615.1"/>
    <property type="molecule type" value="Genomic_DNA"/>
</dbReference>
<feature type="signal peptide" evidence="1">
    <location>
        <begin position="1"/>
        <end position="23"/>
    </location>
</feature>
<evidence type="ECO:0008006" key="4">
    <source>
        <dbReference type="Google" id="ProtNLM"/>
    </source>
</evidence>
<dbReference type="RefSeq" id="WP_139012151.1">
    <property type="nucleotide sequence ID" value="NZ_VBSN01000035.1"/>
</dbReference>
<name>A0A5M8QTL8_9BACT</name>
<evidence type="ECO:0000256" key="1">
    <source>
        <dbReference type="SAM" id="SignalP"/>
    </source>
</evidence>
<dbReference type="Proteomes" id="UP000323994">
    <property type="component" value="Unassembled WGS sequence"/>
</dbReference>
<protein>
    <recommendedName>
        <fullName evidence="4">Porin family protein</fullName>
    </recommendedName>
</protein>
<dbReference type="InterPro" id="IPR011250">
    <property type="entry name" value="OMP/PagP_B-barrel"/>
</dbReference>
<evidence type="ECO:0000313" key="3">
    <source>
        <dbReference type="Proteomes" id="UP000323994"/>
    </source>
</evidence>
<gene>
    <name evidence="2" type="ORF">FEM33_11390</name>
</gene>
<sequence length="177" mass="19500">MKKIFLMFFVAAFMSLASEKAFAQYEKGDKLLNVGIGLGTYGLFGSGIPINASGEYGFSDKISGGIYLAFVSTNYLGGDWKYSYVYAGPRASYHFNELFNISNDKFDIYGGAGLYVRNYSAKWKGAGSYLDNYKTSYTDIIPALHAGARYYFKPTFGGWAEVGYGASPLQLGVTFKF</sequence>
<proteinExistence type="predicted"/>